<protein>
    <submittedName>
        <fullName evidence="2">Uncharacterized protein</fullName>
    </submittedName>
</protein>
<comment type="caution">
    <text evidence="2">The sequence shown here is derived from an EMBL/GenBank/DDBJ whole genome shotgun (WGS) entry which is preliminary data.</text>
</comment>
<sequence length="83" mass="9005">MSWRYTGETPATYPAYLAVGEDGEVTTLLAEPGQVYNIRPADGTETVTPGEKEGDKPTVRKLPVPPDGPWERVKATTSDKGKE</sequence>
<name>A0A367ELW7_9ACTN</name>
<proteinExistence type="predicted"/>
<dbReference type="AlphaFoldDB" id="A0A367ELW7"/>
<reference evidence="2 3" key="1">
    <citation type="submission" date="2018-06" db="EMBL/GenBank/DDBJ databases">
        <title>Sphaerisporangium craniellae sp. nov., isolated from a marine sponge in the South China Sea.</title>
        <authorList>
            <person name="Li L."/>
        </authorList>
    </citation>
    <scope>NUCLEOTIDE SEQUENCE [LARGE SCALE GENOMIC DNA]</scope>
    <source>
        <strain evidence="2 3">CCTCC AA 208026</strain>
    </source>
</reference>
<evidence type="ECO:0000313" key="3">
    <source>
        <dbReference type="Proteomes" id="UP000253094"/>
    </source>
</evidence>
<dbReference type="OrthoDB" id="3483489at2"/>
<dbReference type="RefSeq" id="WP_114033771.1">
    <property type="nucleotide sequence ID" value="NZ_QOIL01000034.1"/>
</dbReference>
<dbReference type="Proteomes" id="UP000253094">
    <property type="component" value="Unassembled WGS sequence"/>
</dbReference>
<gene>
    <name evidence="2" type="ORF">DQ384_38210</name>
</gene>
<evidence type="ECO:0000256" key="1">
    <source>
        <dbReference type="SAM" id="MobiDB-lite"/>
    </source>
</evidence>
<dbReference type="EMBL" id="QOIL01000034">
    <property type="protein sequence ID" value="RCG19116.1"/>
    <property type="molecule type" value="Genomic_DNA"/>
</dbReference>
<accession>A0A367ELW7</accession>
<organism evidence="2 3">
    <name type="scientific">Sphaerisporangium album</name>
    <dbReference type="NCBI Taxonomy" id="509200"/>
    <lineage>
        <taxon>Bacteria</taxon>
        <taxon>Bacillati</taxon>
        <taxon>Actinomycetota</taxon>
        <taxon>Actinomycetes</taxon>
        <taxon>Streptosporangiales</taxon>
        <taxon>Streptosporangiaceae</taxon>
        <taxon>Sphaerisporangium</taxon>
    </lineage>
</organism>
<evidence type="ECO:0000313" key="2">
    <source>
        <dbReference type="EMBL" id="RCG19116.1"/>
    </source>
</evidence>
<feature type="compositionally biased region" description="Basic and acidic residues" evidence="1">
    <location>
        <begin position="69"/>
        <end position="83"/>
    </location>
</feature>
<keyword evidence="3" id="KW-1185">Reference proteome</keyword>
<feature type="region of interest" description="Disordered" evidence="1">
    <location>
        <begin position="39"/>
        <end position="83"/>
    </location>
</feature>